<dbReference type="SUPFAM" id="SSF159238">
    <property type="entry name" value="SO1590-like"/>
    <property type="match status" value="1"/>
</dbReference>
<dbReference type="AlphaFoldDB" id="A0A1W1X525"/>
<protein>
    <recommendedName>
        <fullName evidence="3">DUF3224 domain-containing protein</fullName>
    </recommendedName>
</protein>
<evidence type="ECO:0008006" key="3">
    <source>
        <dbReference type="Google" id="ProtNLM"/>
    </source>
</evidence>
<evidence type="ECO:0000313" key="2">
    <source>
        <dbReference type="Proteomes" id="UP000192761"/>
    </source>
</evidence>
<evidence type="ECO:0000313" key="1">
    <source>
        <dbReference type="EMBL" id="SMC19054.1"/>
    </source>
</evidence>
<dbReference type="EMBL" id="FWXD01000003">
    <property type="protein sequence ID" value="SMC19054.1"/>
    <property type="molecule type" value="Genomic_DNA"/>
</dbReference>
<dbReference type="Proteomes" id="UP000192761">
    <property type="component" value="Unassembled WGS sequence"/>
</dbReference>
<proteinExistence type="predicted"/>
<organism evidence="1 2">
    <name type="scientific">Andreprevotia lacus DSM 23236</name>
    <dbReference type="NCBI Taxonomy" id="1121001"/>
    <lineage>
        <taxon>Bacteria</taxon>
        <taxon>Pseudomonadati</taxon>
        <taxon>Pseudomonadota</taxon>
        <taxon>Betaproteobacteria</taxon>
        <taxon>Neisseriales</taxon>
        <taxon>Chitinibacteraceae</taxon>
        <taxon>Andreprevotia</taxon>
    </lineage>
</organism>
<reference evidence="1 2" key="1">
    <citation type="submission" date="2017-04" db="EMBL/GenBank/DDBJ databases">
        <authorList>
            <person name="Afonso C.L."/>
            <person name="Miller P.J."/>
            <person name="Scott M.A."/>
            <person name="Spackman E."/>
            <person name="Goraichik I."/>
            <person name="Dimitrov K.M."/>
            <person name="Suarez D.L."/>
            <person name="Swayne D.E."/>
        </authorList>
    </citation>
    <scope>NUCLEOTIDE SEQUENCE [LARGE SCALE GENOMIC DNA]</scope>
    <source>
        <strain evidence="1 2">DSM 23236</strain>
    </source>
</reference>
<dbReference type="STRING" id="1121001.SAMN02745857_00629"/>
<dbReference type="InterPro" id="IPR023159">
    <property type="entry name" value="SO1590-like_sf"/>
</dbReference>
<dbReference type="Pfam" id="PF11528">
    <property type="entry name" value="DUF3224"/>
    <property type="match status" value="1"/>
</dbReference>
<keyword evidence="2" id="KW-1185">Reference proteome</keyword>
<gene>
    <name evidence="1" type="ORF">SAMN02745857_00629</name>
</gene>
<accession>A0A1W1X525</accession>
<sequence length="134" mass="14196">MPRITGQFDVTLVAQPHEEQVGDPAIGRRSIDKHFHGELDAHSLGQMLAAGGSVPGSAGYVAIEKVTGTLAGRQGSFVLQHNGTMNRGQPTLTIHVVPDSGSDALTGLTGNMAIRIEDGQHFYDFDYALPDSAQ</sequence>
<dbReference type="Gene3D" id="2.40.350.10">
    <property type="entry name" value="SO1590-like"/>
    <property type="match status" value="1"/>
</dbReference>
<dbReference type="OrthoDB" id="69764at2"/>
<dbReference type="InterPro" id="IPR021607">
    <property type="entry name" value="DUF3224"/>
</dbReference>
<name>A0A1W1X525_9NEIS</name>
<dbReference type="RefSeq" id="WP_084089096.1">
    <property type="nucleotide sequence ID" value="NZ_FWXD01000003.1"/>
</dbReference>